<feature type="region of interest" description="Disordered" evidence="1">
    <location>
        <begin position="74"/>
        <end position="106"/>
    </location>
</feature>
<reference evidence="2" key="1">
    <citation type="submission" date="2018-11" db="EMBL/GenBank/DDBJ databases">
        <authorList>
            <consortium name="Pathogen Informatics"/>
        </authorList>
    </citation>
    <scope>NUCLEOTIDE SEQUENCE</scope>
</reference>
<proteinExistence type="predicted"/>
<dbReference type="EMBL" id="CAAALY010017432">
    <property type="protein sequence ID" value="VEL13322.1"/>
    <property type="molecule type" value="Genomic_DNA"/>
</dbReference>
<accession>A0A448WJK6</accession>
<organism evidence="2 3">
    <name type="scientific">Protopolystoma xenopodis</name>
    <dbReference type="NCBI Taxonomy" id="117903"/>
    <lineage>
        <taxon>Eukaryota</taxon>
        <taxon>Metazoa</taxon>
        <taxon>Spiralia</taxon>
        <taxon>Lophotrochozoa</taxon>
        <taxon>Platyhelminthes</taxon>
        <taxon>Monogenea</taxon>
        <taxon>Polyopisthocotylea</taxon>
        <taxon>Polystomatidea</taxon>
        <taxon>Polystomatidae</taxon>
        <taxon>Protopolystoma</taxon>
    </lineage>
</organism>
<evidence type="ECO:0000313" key="3">
    <source>
        <dbReference type="Proteomes" id="UP000784294"/>
    </source>
</evidence>
<keyword evidence="3" id="KW-1185">Reference proteome</keyword>
<comment type="caution">
    <text evidence="2">The sequence shown here is derived from an EMBL/GenBank/DDBJ whole genome shotgun (WGS) entry which is preliminary data.</text>
</comment>
<protein>
    <submittedName>
        <fullName evidence="2">Uncharacterized protein</fullName>
    </submittedName>
</protein>
<dbReference type="AlphaFoldDB" id="A0A448WJK6"/>
<feature type="compositionally biased region" description="Polar residues" evidence="1">
    <location>
        <begin position="75"/>
        <end position="87"/>
    </location>
</feature>
<sequence>MNVPVKPINNWSRGIRRRLLLELTFESLHATLSLEMEVFCGDFSRIMLSGSDDIRDMTDESPARSHRARRIEVFSHNSTDQSTSQPSFGIKCGESADQFHAPSQTN</sequence>
<dbReference type="Proteomes" id="UP000784294">
    <property type="component" value="Unassembled WGS sequence"/>
</dbReference>
<gene>
    <name evidence="2" type="ORF">PXEA_LOCUS6762</name>
</gene>
<name>A0A448WJK6_9PLAT</name>
<evidence type="ECO:0000313" key="2">
    <source>
        <dbReference type="EMBL" id="VEL13322.1"/>
    </source>
</evidence>
<evidence type="ECO:0000256" key="1">
    <source>
        <dbReference type="SAM" id="MobiDB-lite"/>
    </source>
</evidence>